<dbReference type="EMBL" id="VOOR01000007">
    <property type="protein sequence ID" value="TXB66506.1"/>
    <property type="molecule type" value="Genomic_DNA"/>
</dbReference>
<dbReference type="PANTHER" id="PTHR35889:SF3">
    <property type="entry name" value="F-BOX DOMAIN-CONTAINING PROTEIN"/>
    <property type="match status" value="1"/>
</dbReference>
<dbReference type="PANTHER" id="PTHR35889">
    <property type="entry name" value="CYCLOINULO-OLIGOSACCHARIDE FRUCTANOTRANSFERASE-RELATED"/>
    <property type="match status" value="1"/>
</dbReference>
<reference evidence="3 4" key="1">
    <citation type="submission" date="2019-08" db="EMBL/GenBank/DDBJ databases">
        <title>Genome of Phaeodactylibacter luteus.</title>
        <authorList>
            <person name="Bowman J.P."/>
        </authorList>
    </citation>
    <scope>NUCLEOTIDE SEQUENCE [LARGE SCALE GENOMIC DNA]</scope>
    <source>
        <strain evidence="3 4">KCTC 42180</strain>
    </source>
</reference>
<dbReference type="Proteomes" id="UP000321580">
    <property type="component" value="Unassembled WGS sequence"/>
</dbReference>
<keyword evidence="1" id="KW-0812">Transmembrane</keyword>
<proteinExistence type="predicted"/>
<feature type="transmembrane region" description="Helical" evidence="1">
    <location>
        <begin position="48"/>
        <end position="69"/>
    </location>
</feature>
<keyword evidence="4" id="KW-1185">Reference proteome</keyword>
<feature type="transmembrane region" description="Helical" evidence="1">
    <location>
        <begin position="81"/>
        <end position="100"/>
    </location>
</feature>
<dbReference type="SUPFAM" id="SSF52047">
    <property type="entry name" value="RNI-like"/>
    <property type="match status" value="1"/>
</dbReference>
<dbReference type="Gene3D" id="3.80.10.10">
    <property type="entry name" value="Ribonuclease Inhibitor"/>
    <property type="match status" value="1"/>
</dbReference>
<dbReference type="Pfam" id="PF07635">
    <property type="entry name" value="PSCyt1"/>
    <property type="match status" value="1"/>
</dbReference>
<protein>
    <recommendedName>
        <fullName evidence="2">Cytochrome C Planctomycete-type domain-containing protein</fullName>
    </recommendedName>
</protein>
<evidence type="ECO:0000259" key="2">
    <source>
        <dbReference type="Pfam" id="PF07635"/>
    </source>
</evidence>
<evidence type="ECO:0000313" key="4">
    <source>
        <dbReference type="Proteomes" id="UP000321580"/>
    </source>
</evidence>
<accession>A0A5C6RVE1</accession>
<dbReference type="GO" id="GO:0020037">
    <property type="term" value="F:heme binding"/>
    <property type="evidence" value="ECO:0007669"/>
    <property type="project" value="InterPro"/>
</dbReference>
<keyword evidence="1" id="KW-1133">Transmembrane helix</keyword>
<dbReference type="InterPro" id="IPR036909">
    <property type="entry name" value="Cyt_c-like_dom_sf"/>
</dbReference>
<name>A0A5C6RVE1_9BACT</name>
<dbReference type="SUPFAM" id="SSF46626">
    <property type="entry name" value="Cytochrome c"/>
    <property type="match status" value="1"/>
</dbReference>
<keyword evidence="1" id="KW-0472">Membrane</keyword>
<gene>
    <name evidence="3" type="ORF">FRY97_04775</name>
</gene>
<dbReference type="AlphaFoldDB" id="A0A5C6RVE1"/>
<dbReference type="OrthoDB" id="1099022at2"/>
<organism evidence="3 4">
    <name type="scientific">Phaeodactylibacter luteus</name>
    <dbReference type="NCBI Taxonomy" id="1564516"/>
    <lineage>
        <taxon>Bacteria</taxon>
        <taxon>Pseudomonadati</taxon>
        <taxon>Bacteroidota</taxon>
        <taxon>Saprospiria</taxon>
        <taxon>Saprospirales</taxon>
        <taxon>Haliscomenobacteraceae</taxon>
        <taxon>Phaeodactylibacter</taxon>
    </lineage>
</organism>
<dbReference type="InterPro" id="IPR032675">
    <property type="entry name" value="LRR_dom_sf"/>
</dbReference>
<feature type="transmembrane region" description="Helical" evidence="1">
    <location>
        <begin position="112"/>
        <end position="132"/>
    </location>
</feature>
<dbReference type="GO" id="GO:0009055">
    <property type="term" value="F:electron transfer activity"/>
    <property type="evidence" value="ECO:0007669"/>
    <property type="project" value="InterPro"/>
</dbReference>
<feature type="domain" description="Cytochrome C Planctomycete-type" evidence="2">
    <location>
        <begin position="172"/>
        <end position="229"/>
    </location>
</feature>
<dbReference type="InterPro" id="IPR011429">
    <property type="entry name" value="Cyt_c_Planctomycete-type"/>
</dbReference>
<comment type="caution">
    <text evidence="3">The sequence shown here is derived from an EMBL/GenBank/DDBJ whole genome shotgun (WGS) entry which is preliminary data.</text>
</comment>
<feature type="transmembrane region" description="Helical" evidence="1">
    <location>
        <begin position="15"/>
        <end position="36"/>
    </location>
</feature>
<evidence type="ECO:0000256" key="1">
    <source>
        <dbReference type="SAM" id="Phobius"/>
    </source>
</evidence>
<sequence>MVMLFLTALPDPSRLHPLIVHLPIGLILFVGVLEVLRHRKPVYKEAVGLALSLAAAGALLSCLSGWGLSQEPGYGGEALEWHRWLGIATAVAMAGGLAAWQIGQVWSERLYQALLATAVVLVGATGHFGGVMTHGADFLFPGPAGKGPGLQYNLTEASFFEGYIQPLLDQKCVSCHKPSKKKGGLDLSSFSAIQAGGESGALWGQGKEDLIMARIHLPLQDEAHMPPEGKLQLEEKEIALLKWWVEAGACSSCTAAEMEATAEVKPHLEELLAPNPYAFANALPALSEDAAAQIEALGFQAEQVADGLPLLRVSAARDSSLGEQQLEALSAWGEHIIGLDLSWTPFRELAGLSRFPNLEKLQLQGTPVSDADLAGLPPLPRLSSLNLYQTRITDQGLEALSKQPGLEKVYLWSTAVTAEGRSKAQALAPDVSWVLDPARSLFGKGKLNPPVVHTASTLFTERAVAVLTSNLKGAEACIQQLPDTAWRCLPVGDSVVLHRSTVVRALLQKEGWERSDTIVARFVKAGATVKQAVLLDEPSGKYGANGARSLTDLVKGGNTFTDGNWLGYEGQHFTTVLELDEATEVHTLTLSALSNPSSWIFFPSGARVWSSMDGEQYTKAGEVRWPARDIEVAGSEMGYFDVKIAPVRAKFIRLEVLSPLKNPDWHPGRGGKSWIFVDEALVNTDTGQRSL</sequence>
<dbReference type="Gene3D" id="2.60.120.260">
    <property type="entry name" value="Galactose-binding domain-like"/>
    <property type="match status" value="1"/>
</dbReference>
<evidence type="ECO:0000313" key="3">
    <source>
        <dbReference type="EMBL" id="TXB66506.1"/>
    </source>
</evidence>